<dbReference type="AlphaFoldDB" id="A0A081L9D6"/>
<protein>
    <recommendedName>
        <fullName evidence="1">UPF0738 protein BA70_05075</fullName>
    </recommendedName>
</protein>
<dbReference type="Proteomes" id="UP000028091">
    <property type="component" value="Unassembled WGS sequence"/>
</dbReference>
<sequence>MQNRIEITEATLKEDRLILTIQSEELIQKAKASGQMLVDSDHFAFVYILETEESFMYLILGEHTWAPIKEAMNLDIPVYLAAEEQSLELIQLHQELNYLIDNIKDNANYGDMEEKVKSTFL</sequence>
<reference evidence="2 3" key="1">
    <citation type="submission" date="2012-09" db="EMBL/GenBank/DDBJ databases">
        <title>Genome Sequence of Bacillus sp. DW5-4.</title>
        <authorList>
            <person name="Lai Q."/>
            <person name="Liu Y."/>
            <person name="Shao Z."/>
        </authorList>
    </citation>
    <scope>NUCLEOTIDE SEQUENCE [LARGE SCALE GENOMIC DNA]</scope>
    <source>
        <strain evidence="2 3">DW5-4</strain>
    </source>
</reference>
<dbReference type="Pfam" id="PF19785">
    <property type="entry name" value="UPF0738"/>
    <property type="match status" value="1"/>
</dbReference>
<dbReference type="EMBL" id="JOTP01000015">
    <property type="protein sequence ID" value="KEP25862.1"/>
    <property type="molecule type" value="Genomic_DNA"/>
</dbReference>
<organism evidence="2 3">
    <name type="scientific">Bacillus zhangzhouensis</name>
    <dbReference type="NCBI Taxonomy" id="1178540"/>
    <lineage>
        <taxon>Bacteria</taxon>
        <taxon>Bacillati</taxon>
        <taxon>Bacillota</taxon>
        <taxon>Bacilli</taxon>
        <taxon>Bacillales</taxon>
        <taxon>Bacillaceae</taxon>
        <taxon>Bacillus</taxon>
    </lineage>
</organism>
<dbReference type="RefSeq" id="WP_034322871.1">
    <property type="nucleotide sequence ID" value="NZ_JOTP01000015.1"/>
</dbReference>
<name>A0A081L9D6_9BACI</name>
<dbReference type="eggNOG" id="ENOG5032YMN">
    <property type="taxonomic scope" value="Bacteria"/>
</dbReference>
<gene>
    <name evidence="2" type="ORF">BA70_05075</name>
</gene>
<comment type="caution">
    <text evidence="2">The sequence shown here is derived from an EMBL/GenBank/DDBJ whole genome shotgun (WGS) entry which is preliminary data.</text>
</comment>
<evidence type="ECO:0000256" key="1">
    <source>
        <dbReference type="HAMAP-Rule" id="MF_01861"/>
    </source>
</evidence>
<dbReference type="InterPro" id="IPR020908">
    <property type="entry name" value="UPF0738"/>
</dbReference>
<evidence type="ECO:0000313" key="3">
    <source>
        <dbReference type="Proteomes" id="UP000028091"/>
    </source>
</evidence>
<accession>A0A081L9D6</accession>
<evidence type="ECO:0000313" key="2">
    <source>
        <dbReference type="EMBL" id="KEP25862.1"/>
    </source>
</evidence>
<comment type="similarity">
    <text evidence="1">Belongs to the UPF0738 family.</text>
</comment>
<proteinExistence type="inferred from homology"/>
<dbReference type="OrthoDB" id="2966478at2"/>
<keyword evidence="3" id="KW-1185">Reference proteome</keyword>
<dbReference type="HAMAP" id="MF_01861">
    <property type="entry name" value="UPF0738"/>
    <property type="match status" value="1"/>
</dbReference>